<proteinExistence type="predicted"/>
<feature type="region of interest" description="Disordered" evidence="1">
    <location>
        <begin position="929"/>
        <end position="981"/>
    </location>
</feature>
<name>A0A8I6RJ89_CIMLE</name>
<dbReference type="EnsemblMetazoa" id="XM_014390979.2">
    <property type="protein sequence ID" value="XP_014246465.1"/>
    <property type="gene ID" value="LOC106664905"/>
</dbReference>
<feature type="region of interest" description="Disordered" evidence="1">
    <location>
        <begin position="460"/>
        <end position="527"/>
    </location>
</feature>
<feature type="compositionally biased region" description="Basic and acidic residues" evidence="1">
    <location>
        <begin position="950"/>
        <end position="981"/>
    </location>
</feature>
<evidence type="ECO:0000313" key="2">
    <source>
        <dbReference type="EnsemblMetazoa" id="XP_014246465.1"/>
    </source>
</evidence>
<feature type="region of interest" description="Disordered" evidence="1">
    <location>
        <begin position="262"/>
        <end position="423"/>
    </location>
</feature>
<protein>
    <submittedName>
        <fullName evidence="2">Uncharacterized protein</fullName>
    </submittedName>
</protein>
<feature type="region of interest" description="Disordered" evidence="1">
    <location>
        <begin position="1402"/>
        <end position="1437"/>
    </location>
</feature>
<feature type="region of interest" description="Disordered" evidence="1">
    <location>
        <begin position="571"/>
        <end position="595"/>
    </location>
</feature>
<feature type="region of interest" description="Disordered" evidence="1">
    <location>
        <begin position="1475"/>
        <end position="1499"/>
    </location>
</feature>
<feature type="region of interest" description="Disordered" evidence="1">
    <location>
        <begin position="630"/>
        <end position="664"/>
    </location>
</feature>
<feature type="compositionally biased region" description="Low complexity" evidence="1">
    <location>
        <begin position="1425"/>
        <end position="1437"/>
    </location>
</feature>
<feature type="compositionally biased region" description="Polar residues" evidence="1">
    <location>
        <begin position="632"/>
        <end position="650"/>
    </location>
</feature>
<evidence type="ECO:0000313" key="3">
    <source>
        <dbReference type="Proteomes" id="UP000494040"/>
    </source>
</evidence>
<feature type="compositionally biased region" description="Basic and acidic residues" evidence="1">
    <location>
        <begin position="1339"/>
        <end position="1353"/>
    </location>
</feature>
<dbReference type="Proteomes" id="UP000494040">
    <property type="component" value="Unassembled WGS sequence"/>
</dbReference>
<feature type="compositionally biased region" description="Basic and acidic residues" evidence="1">
    <location>
        <begin position="506"/>
        <end position="524"/>
    </location>
</feature>
<feature type="compositionally biased region" description="Basic and acidic residues" evidence="1">
    <location>
        <begin position="270"/>
        <end position="286"/>
    </location>
</feature>
<accession>A0A8I6RJ89</accession>
<dbReference type="OrthoDB" id="6631402at2759"/>
<feature type="compositionally biased region" description="Basic and acidic residues" evidence="1">
    <location>
        <begin position="1402"/>
        <end position="1424"/>
    </location>
</feature>
<organism evidence="2 3">
    <name type="scientific">Cimex lectularius</name>
    <name type="common">Bed bug</name>
    <name type="synonym">Acanthia lectularia</name>
    <dbReference type="NCBI Taxonomy" id="79782"/>
    <lineage>
        <taxon>Eukaryota</taxon>
        <taxon>Metazoa</taxon>
        <taxon>Ecdysozoa</taxon>
        <taxon>Arthropoda</taxon>
        <taxon>Hexapoda</taxon>
        <taxon>Insecta</taxon>
        <taxon>Pterygota</taxon>
        <taxon>Neoptera</taxon>
        <taxon>Paraneoptera</taxon>
        <taxon>Hemiptera</taxon>
        <taxon>Heteroptera</taxon>
        <taxon>Panheteroptera</taxon>
        <taxon>Cimicomorpha</taxon>
        <taxon>Cimicidae</taxon>
        <taxon>Cimex</taxon>
    </lineage>
</organism>
<dbReference type="RefSeq" id="XP_014246465.1">
    <property type="nucleotide sequence ID" value="XM_014390979.2"/>
</dbReference>
<keyword evidence="3" id="KW-1185">Reference proteome</keyword>
<dbReference type="GeneID" id="106664905"/>
<feature type="compositionally biased region" description="Polar residues" evidence="1">
    <location>
        <begin position="937"/>
        <end position="948"/>
    </location>
</feature>
<feature type="region of interest" description="Disordered" evidence="1">
    <location>
        <begin position="1330"/>
        <end position="1377"/>
    </location>
</feature>
<evidence type="ECO:0000256" key="1">
    <source>
        <dbReference type="SAM" id="MobiDB-lite"/>
    </source>
</evidence>
<sequence length="1499" mass="170856">MSNNESVQDSGIKEIRGKNHLGLDVVRKKVLKKNTYTTVKCKDTRPISRDSYSRLSKALRVFYNTLSGDCYDPLFHPKQVVPCSKTDKDSELLNFDTGKGGCVSEKCYLLYNCSKGSLPHNENVNYNLSVESQKSNDFKSIKRTLEKRAKNLSLLNKELKSRLHGGFLSLDHVVRSHTDIMDRRYPPKPKVAEKKTRKPKRLVRDVTNLHEVHLRSQGPSLTDIPSGYVARQNRTTKVNIVKPVNVGNRDSDTAVLDYLTSVEQQSPQERPGDPRSRNCRKSRQDEASSSESSDESVDGRRTKRFMKSANCKTFLGDRSSGRLKVKSATQHARQHNSEQPACDTRKRWKDEDIEAEDPSETPRACLGKRDYIGSPISSNFAGRQPAFGERRGRTSPQYSPTSRKTNVYSPNNGFVRQQKEPDRRYITRLYNRNQENGSSARTKSVERKLVCKMVNVKPPDESVDKWSQTSTESDPDSDESNSLRFDAVESITRKAISRKPMSGVKCGDKSKTRLQDKSRVKVESRFSGVQAKTRKRCDIKSDKSKTSSKCTDKLLKRSTFLPSYKEKINETRTNDGNEMGKSDDEHSAVNESREECRVSPRFESFRTSGSSFGAVKKNKQTHHDYVKHQKIKTTGTSSKATSLTSPSISSYAKRFNPRPSFNSQQYPNEKVIQKESKFKITPSYLVSLVRKSSSTRNGTYVAESESTVSLLEDTRAKPLLKNNFYEEDSRDLTYSKKLAMMNDKMSSSCVCNLNKHIFGTEQKADNCYFGCGENYEKYNSRTSSPLISCLKNRRSMNDDGYFLKCNSFYKDEKPVKCCCNDHLLPNFDNTNKRNDSKAISEKFDVGGKNNFQLEMDEINKKLEMTLSSHFFKPENYNSDILKILDISQGNNNTDMTRSKLKNFRADIPVLSALTTVQEDAPFVDFQREENHEVEEVSTINEETHSPNVKSAEEKEEIKEEVKEEGKKEEDKDPPEENKAKEVEIKHTDITENEGPSVRGMEWRSSEKDRITSSEGKPVLLYNKAGFPLTDTKGRCLKNNLGVKMLPASDLNDVIAKKLQVYDAFNYPPTTISFDPTKHPCPTQMHDIRIFDKEYNPRILYNSLGYPLSDRDGFLLRDNLGNYLVVLDNEGIPMCCSNGEPIYMEDGKLWITEKDSYDVLRRGNEDSTSKHKDKSRSVSINSEVRKVIYDAKRKSSKLGPEVSEKINLEKSTANYYKTHTRSNWSKMKSKSKIIDDRKKRDKRIVSRCKSVCRFRKKSGSEISSDDNQSSSLNSKIGKIKKNKSINFQKYLTLKKNFMNITSAINKYDSVDERSISSNEDIRILEEEAKKTARSNSLESLSHHLDPTTWRRPEENSDTDYTDSKITKTKSSNSLTENLSNETIKKKHITSNIKSRINHLLDGETKRSTDDSEIITKNEDKFKTSEHNTSSTTESSNRTVTGEEINFNISYVNRLRKAREELNEAFDRLVNRKAIFDKGATTESSALSAPGGSKENVEKKE</sequence>
<feature type="compositionally biased region" description="Polar residues" evidence="1">
    <location>
        <begin position="394"/>
        <end position="415"/>
    </location>
</feature>
<reference evidence="2" key="1">
    <citation type="submission" date="2022-01" db="UniProtKB">
        <authorList>
            <consortium name="EnsemblMetazoa"/>
        </authorList>
    </citation>
    <scope>IDENTIFICATION</scope>
</reference>